<dbReference type="Proteomes" id="UP000735302">
    <property type="component" value="Unassembled WGS sequence"/>
</dbReference>
<organism evidence="1 2">
    <name type="scientific">Plakobranchus ocellatus</name>
    <dbReference type="NCBI Taxonomy" id="259542"/>
    <lineage>
        <taxon>Eukaryota</taxon>
        <taxon>Metazoa</taxon>
        <taxon>Spiralia</taxon>
        <taxon>Lophotrochozoa</taxon>
        <taxon>Mollusca</taxon>
        <taxon>Gastropoda</taxon>
        <taxon>Heterobranchia</taxon>
        <taxon>Euthyneura</taxon>
        <taxon>Panpulmonata</taxon>
        <taxon>Sacoglossa</taxon>
        <taxon>Placobranchoidea</taxon>
        <taxon>Plakobranchidae</taxon>
        <taxon>Plakobranchus</taxon>
    </lineage>
</organism>
<name>A0AAV3Y556_9GAST</name>
<reference evidence="1 2" key="1">
    <citation type="journal article" date="2021" name="Elife">
        <title>Chloroplast acquisition without the gene transfer in kleptoplastic sea slugs, Plakobranchus ocellatus.</title>
        <authorList>
            <person name="Maeda T."/>
            <person name="Takahashi S."/>
            <person name="Yoshida T."/>
            <person name="Shimamura S."/>
            <person name="Takaki Y."/>
            <person name="Nagai Y."/>
            <person name="Toyoda A."/>
            <person name="Suzuki Y."/>
            <person name="Arimoto A."/>
            <person name="Ishii H."/>
            <person name="Satoh N."/>
            <person name="Nishiyama T."/>
            <person name="Hasebe M."/>
            <person name="Maruyama T."/>
            <person name="Minagawa J."/>
            <person name="Obokata J."/>
            <person name="Shigenobu S."/>
        </authorList>
    </citation>
    <scope>NUCLEOTIDE SEQUENCE [LARGE SCALE GENOMIC DNA]</scope>
</reference>
<dbReference type="EMBL" id="BLXT01000492">
    <property type="protein sequence ID" value="GFN77545.1"/>
    <property type="molecule type" value="Genomic_DNA"/>
</dbReference>
<accession>A0AAV3Y556</accession>
<comment type="caution">
    <text evidence="1">The sequence shown here is derived from an EMBL/GenBank/DDBJ whole genome shotgun (WGS) entry which is preliminary data.</text>
</comment>
<dbReference type="AlphaFoldDB" id="A0AAV3Y556"/>
<gene>
    <name evidence="1" type="ORF">PoB_000405100</name>
</gene>
<protein>
    <submittedName>
        <fullName evidence="1">Uncharacterized protein</fullName>
    </submittedName>
</protein>
<sequence>MNWIRTESSPEYTHRNPRARILIELLSLRRGEQIVLAQRQYLSSCEGSTLITVRETLHANISTIAPVYTNITGREMWGVYKERVYLCTISLYGNPENFAKDLRGAVAGEIALKCSGPFFRSFETATEAESGEGKEA</sequence>
<evidence type="ECO:0000313" key="2">
    <source>
        <dbReference type="Proteomes" id="UP000735302"/>
    </source>
</evidence>
<keyword evidence="2" id="KW-1185">Reference proteome</keyword>
<proteinExistence type="predicted"/>
<evidence type="ECO:0000313" key="1">
    <source>
        <dbReference type="EMBL" id="GFN77545.1"/>
    </source>
</evidence>